<dbReference type="PROSITE" id="PS50280">
    <property type="entry name" value="SET"/>
    <property type="match status" value="1"/>
</dbReference>
<name>A0ABR2VGK9_9PEZI</name>
<dbReference type="EMBL" id="JARVKF010000013">
    <property type="protein sequence ID" value="KAK9425743.1"/>
    <property type="molecule type" value="Genomic_DNA"/>
</dbReference>
<protein>
    <recommendedName>
        <fullName evidence="1">SET domain-containing protein</fullName>
    </recommendedName>
</protein>
<sequence length="240" mass="27172">MAPINPTRDAFFKGWNSNRLHKQRIGGSLSPVHIHEYRLDPKKWSNGRARKSRQRRRASSVAVTVDCILGQSKEELTCLVCSEFPENCKGSECYAEWRLGPPQRLRDCIEIRDTGTQVGDGAFVKPGRRVEKGKYLGEYLGELLPPDSELSGMYTFDIRGVARVHAGACGNLTRFFNHSCQHNVESFVELVGGRQIIVFQAKRDIEENEQILINYGAEYFRDNKLACACAAERCRFKQVG</sequence>
<evidence type="ECO:0000313" key="3">
    <source>
        <dbReference type="Proteomes" id="UP001408356"/>
    </source>
</evidence>
<evidence type="ECO:0000259" key="1">
    <source>
        <dbReference type="PROSITE" id="PS50280"/>
    </source>
</evidence>
<comment type="caution">
    <text evidence="2">The sequence shown here is derived from an EMBL/GenBank/DDBJ whole genome shotgun (WGS) entry which is preliminary data.</text>
</comment>
<dbReference type="SMART" id="SM00317">
    <property type="entry name" value="SET"/>
    <property type="match status" value="1"/>
</dbReference>
<dbReference type="Gene3D" id="2.170.270.10">
    <property type="entry name" value="SET domain"/>
    <property type="match status" value="1"/>
</dbReference>
<accession>A0ABR2VGK9</accession>
<dbReference type="PANTHER" id="PTHR46307:SF4">
    <property type="entry name" value="G9A, ISOFORM B"/>
    <property type="match status" value="1"/>
</dbReference>
<dbReference type="Proteomes" id="UP001408356">
    <property type="component" value="Unassembled WGS sequence"/>
</dbReference>
<gene>
    <name evidence="2" type="ORF">SUNI508_03104</name>
</gene>
<proteinExistence type="predicted"/>
<dbReference type="PANTHER" id="PTHR46307">
    <property type="entry name" value="G9A, ISOFORM B"/>
    <property type="match status" value="1"/>
</dbReference>
<dbReference type="InterPro" id="IPR001214">
    <property type="entry name" value="SET_dom"/>
</dbReference>
<feature type="domain" description="SET" evidence="1">
    <location>
        <begin position="107"/>
        <end position="216"/>
    </location>
</feature>
<keyword evidence="3" id="KW-1185">Reference proteome</keyword>
<dbReference type="Pfam" id="PF00856">
    <property type="entry name" value="SET"/>
    <property type="match status" value="1"/>
</dbReference>
<reference evidence="2 3" key="1">
    <citation type="journal article" date="2024" name="J. Plant Pathol.">
        <title>Sequence and assembly of the genome of Seiridium unicorne, isolate CBS 538.82, causal agent of cypress canker disease.</title>
        <authorList>
            <person name="Scali E."/>
            <person name="Rocca G.D."/>
            <person name="Danti R."/>
            <person name="Garbelotto M."/>
            <person name="Barberini S."/>
            <person name="Baroncelli R."/>
            <person name="Emiliani G."/>
        </authorList>
    </citation>
    <scope>NUCLEOTIDE SEQUENCE [LARGE SCALE GENOMIC DNA]</scope>
    <source>
        <strain evidence="2 3">BM-138-508</strain>
    </source>
</reference>
<dbReference type="SUPFAM" id="SSF82199">
    <property type="entry name" value="SET domain"/>
    <property type="match status" value="1"/>
</dbReference>
<organism evidence="2 3">
    <name type="scientific">Seiridium unicorne</name>
    <dbReference type="NCBI Taxonomy" id="138068"/>
    <lineage>
        <taxon>Eukaryota</taxon>
        <taxon>Fungi</taxon>
        <taxon>Dikarya</taxon>
        <taxon>Ascomycota</taxon>
        <taxon>Pezizomycotina</taxon>
        <taxon>Sordariomycetes</taxon>
        <taxon>Xylariomycetidae</taxon>
        <taxon>Amphisphaeriales</taxon>
        <taxon>Sporocadaceae</taxon>
        <taxon>Seiridium</taxon>
    </lineage>
</organism>
<evidence type="ECO:0000313" key="2">
    <source>
        <dbReference type="EMBL" id="KAK9425743.1"/>
    </source>
</evidence>
<dbReference type="InterPro" id="IPR046341">
    <property type="entry name" value="SET_dom_sf"/>
</dbReference>
<dbReference type="InterPro" id="IPR043550">
    <property type="entry name" value="EHMT1/EHMT2"/>
</dbReference>